<protein>
    <submittedName>
        <fullName evidence="2">Uncharacterized protein</fullName>
    </submittedName>
</protein>
<proteinExistence type="predicted"/>
<evidence type="ECO:0000313" key="3">
    <source>
        <dbReference type="Proteomes" id="UP000054771"/>
    </source>
</evidence>
<name>A0A0U5GXJ0_ASPCI</name>
<evidence type="ECO:0000313" key="2">
    <source>
        <dbReference type="EMBL" id="CEL05860.1"/>
    </source>
</evidence>
<feature type="compositionally biased region" description="Low complexity" evidence="1">
    <location>
        <begin position="29"/>
        <end position="43"/>
    </location>
</feature>
<gene>
    <name evidence="2" type="ORF">ASPCAL06972</name>
</gene>
<dbReference type="AlphaFoldDB" id="A0A0U5GXJ0"/>
<accession>A0A0U5GXJ0</accession>
<dbReference type="EMBL" id="CDMC01000005">
    <property type="protein sequence ID" value="CEL05860.1"/>
    <property type="molecule type" value="Genomic_DNA"/>
</dbReference>
<keyword evidence="3" id="KW-1185">Reference proteome</keyword>
<organism evidence="2 3">
    <name type="scientific">Aspergillus calidoustus</name>
    <dbReference type="NCBI Taxonomy" id="454130"/>
    <lineage>
        <taxon>Eukaryota</taxon>
        <taxon>Fungi</taxon>
        <taxon>Dikarya</taxon>
        <taxon>Ascomycota</taxon>
        <taxon>Pezizomycotina</taxon>
        <taxon>Eurotiomycetes</taxon>
        <taxon>Eurotiomycetidae</taxon>
        <taxon>Eurotiales</taxon>
        <taxon>Aspergillaceae</taxon>
        <taxon>Aspergillus</taxon>
        <taxon>Aspergillus subgen. Nidulantes</taxon>
    </lineage>
</organism>
<feature type="region of interest" description="Disordered" evidence="1">
    <location>
        <begin position="1"/>
        <end position="49"/>
    </location>
</feature>
<reference evidence="3" key="1">
    <citation type="journal article" date="2016" name="Genome Announc.">
        <title>Draft genome sequences of fungus Aspergillus calidoustus.</title>
        <authorList>
            <person name="Horn F."/>
            <person name="Linde J."/>
            <person name="Mattern D.J."/>
            <person name="Walther G."/>
            <person name="Guthke R."/>
            <person name="Scherlach K."/>
            <person name="Martin K."/>
            <person name="Brakhage A.A."/>
            <person name="Petzke L."/>
            <person name="Valiante V."/>
        </authorList>
    </citation>
    <scope>NUCLEOTIDE SEQUENCE [LARGE SCALE GENOMIC DNA]</scope>
    <source>
        <strain evidence="3">SF006504</strain>
    </source>
</reference>
<sequence length="178" mass="19774">MPTTTTTREHITRRRTPKTPSTPPPEKPPTSTSSSTQTRPGPTQDLDLLPTYTSTVSCACILDPETSPRTSTALLFLLILDPAGLRINDATTHLYEIHPARKYPRHITSDAPGGQSLARLPPLTHLGSVEWDMEGDLLDVVDEAVYEVVRLRREQGDEDVGTFVGRFVRVMGELGWEW</sequence>
<evidence type="ECO:0000256" key="1">
    <source>
        <dbReference type="SAM" id="MobiDB-lite"/>
    </source>
</evidence>
<dbReference type="Proteomes" id="UP000054771">
    <property type="component" value="Unassembled WGS sequence"/>
</dbReference>